<dbReference type="InParanoid" id="A0A1V8T7S6"/>
<evidence type="ECO:0000313" key="2">
    <source>
        <dbReference type="EMBL" id="OQO07467.1"/>
    </source>
</evidence>
<name>A0A1V8T7S6_9PEZI</name>
<feature type="compositionally biased region" description="Polar residues" evidence="1">
    <location>
        <begin position="34"/>
        <end position="43"/>
    </location>
</feature>
<keyword evidence="3" id="KW-1185">Reference proteome</keyword>
<feature type="region of interest" description="Disordered" evidence="1">
    <location>
        <begin position="1"/>
        <end position="264"/>
    </location>
</feature>
<accession>A0A1V8T7S6</accession>
<comment type="caution">
    <text evidence="2">The sequence shown here is derived from an EMBL/GenBank/DDBJ whole genome shotgun (WGS) entry which is preliminary data.</text>
</comment>
<gene>
    <name evidence="2" type="ORF">B0A48_07164</name>
</gene>
<feature type="compositionally biased region" description="Basic and acidic residues" evidence="1">
    <location>
        <begin position="249"/>
        <end position="264"/>
    </location>
</feature>
<reference evidence="3" key="1">
    <citation type="submission" date="2017-03" db="EMBL/GenBank/DDBJ databases">
        <title>Genomes of endolithic fungi from Antarctica.</title>
        <authorList>
            <person name="Coleine C."/>
            <person name="Masonjones S."/>
            <person name="Stajich J.E."/>
        </authorList>
    </citation>
    <scope>NUCLEOTIDE SEQUENCE [LARGE SCALE GENOMIC DNA]</scope>
    <source>
        <strain evidence="3">CCFEE 5527</strain>
    </source>
</reference>
<proteinExistence type="predicted"/>
<dbReference type="EMBL" id="NAJO01000014">
    <property type="protein sequence ID" value="OQO07467.1"/>
    <property type="molecule type" value="Genomic_DNA"/>
</dbReference>
<dbReference type="Proteomes" id="UP000192596">
    <property type="component" value="Unassembled WGS sequence"/>
</dbReference>
<sequence length="276" mass="28431">MADDNNPPPQRTRRSSFAGQTFADLFGGSRPARPSNNDSQPAQQFPGPITSAAAQAQQRRLSIATLGLSGSPNSTTSPFGSLRGLNRRDSLSSANSGSLDESAIEDEPSMTTAGSGSVPHTPFARRMSFGARAMRDIRTSSGSTGGGGGTSPGLQNGRSPPPAASSKPGNSHARVPSVSASDSSSTANNGTISARANGGRGEGFNWSDNLRSRAERTSIAAPSGISAGNGSLGSAHHARAKSVATMEPPIREIPKPAASKPDHFQERILKGDFYMD</sequence>
<protein>
    <submittedName>
        <fullName evidence="2">Uncharacterized protein</fullName>
    </submittedName>
</protein>
<evidence type="ECO:0000256" key="1">
    <source>
        <dbReference type="SAM" id="MobiDB-lite"/>
    </source>
</evidence>
<feature type="compositionally biased region" description="Polar residues" evidence="1">
    <location>
        <begin position="68"/>
        <end position="79"/>
    </location>
</feature>
<dbReference type="AlphaFoldDB" id="A0A1V8T7S6"/>
<feature type="compositionally biased region" description="Pro residues" evidence="1">
    <location>
        <begin position="1"/>
        <end position="10"/>
    </location>
</feature>
<organism evidence="2 3">
    <name type="scientific">Cryoendolithus antarcticus</name>
    <dbReference type="NCBI Taxonomy" id="1507870"/>
    <lineage>
        <taxon>Eukaryota</taxon>
        <taxon>Fungi</taxon>
        <taxon>Dikarya</taxon>
        <taxon>Ascomycota</taxon>
        <taxon>Pezizomycotina</taxon>
        <taxon>Dothideomycetes</taxon>
        <taxon>Dothideomycetidae</taxon>
        <taxon>Cladosporiales</taxon>
        <taxon>Cladosporiaceae</taxon>
        <taxon>Cryoendolithus</taxon>
    </lineage>
</organism>
<evidence type="ECO:0000313" key="3">
    <source>
        <dbReference type="Proteomes" id="UP000192596"/>
    </source>
</evidence>
<dbReference type="STRING" id="1507870.A0A1V8T7S6"/>
<dbReference type="OrthoDB" id="5384020at2759"/>